<dbReference type="Gene3D" id="3.40.50.10600">
    <property type="entry name" value="SpoIIaa-like domains"/>
    <property type="match status" value="1"/>
</dbReference>
<protein>
    <submittedName>
        <fullName evidence="2">Polyketide_cyc domain-containing protein</fullName>
    </submittedName>
</protein>
<keyword evidence="4" id="KW-1185">Reference proteome</keyword>
<evidence type="ECO:0000313" key="2">
    <source>
        <dbReference type="EMBL" id="CAK9044401.1"/>
    </source>
</evidence>
<dbReference type="InterPro" id="IPR038396">
    <property type="entry name" value="SpoIIAA-like_sf"/>
</dbReference>
<name>A0ABP0LYT3_9DINO</name>
<evidence type="ECO:0000313" key="3">
    <source>
        <dbReference type="EMBL" id="CAK9046876.1"/>
    </source>
</evidence>
<reference evidence="2 4" key="1">
    <citation type="submission" date="2024-02" db="EMBL/GenBank/DDBJ databases">
        <authorList>
            <person name="Chen Y."/>
            <person name="Shah S."/>
            <person name="Dougan E. K."/>
            <person name="Thang M."/>
            <person name="Chan C."/>
        </authorList>
    </citation>
    <scope>NUCLEOTIDE SEQUENCE [LARGE SCALE GENOMIC DNA]</scope>
</reference>
<keyword evidence="1" id="KW-0732">Signal</keyword>
<dbReference type="InterPro" id="IPR036513">
    <property type="entry name" value="STAS_dom_sf"/>
</dbReference>
<proteinExistence type="predicted"/>
<gene>
    <name evidence="2" type="ORF">SCF082_LOCUS25217</name>
    <name evidence="3" type="ORF">SCF082_LOCUS26313</name>
</gene>
<dbReference type="SUPFAM" id="SSF52091">
    <property type="entry name" value="SpoIIaa-like"/>
    <property type="match status" value="1"/>
</dbReference>
<evidence type="ECO:0000313" key="4">
    <source>
        <dbReference type="Proteomes" id="UP001642464"/>
    </source>
</evidence>
<accession>A0ABP0LYT3</accession>
<evidence type="ECO:0000256" key="1">
    <source>
        <dbReference type="SAM" id="SignalP"/>
    </source>
</evidence>
<comment type="caution">
    <text evidence="2">The sequence shown here is derived from an EMBL/GenBank/DDBJ whole genome shotgun (WGS) entry which is preliminary data.</text>
</comment>
<sequence>MVWRGWFCVAVLGCPLLLQSGRYNGGHPALVPKASVAPIMNSTHSDAVGNSQIVVWKDGRIEFELFGFGTAETTENLLKDCSTAMAQIDSSIKCSVLVDMRNGIGCSPLAVPCIVRFVRKKSYRLKHVAVLGPRPLMAIARAICKTTKLGGVAFFSDRTEAEQWCAEAVPI</sequence>
<dbReference type="Proteomes" id="UP001642464">
    <property type="component" value="Unassembled WGS sequence"/>
</dbReference>
<dbReference type="EMBL" id="CAXAMM010018890">
    <property type="protein sequence ID" value="CAK9044401.1"/>
    <property type="molecule type" value="Genomic_DNA"/>
</dbReference>
<dbReference type="EMBL" id="CAXAMM010020001">
    <property type="protein sequence ID" value="CAK9046876.1"/>
    <property type="molecule type" value="Genomic_DNA"/>
</dbReference>
<organism evidence="2 4">
    <name type="scientific">Durusdinium trenchii</name>
    <dbReference type="NCBI Taxonomy" id="1381693"/>
    <lineage>
        <taxon>Eukaryota</taxon>
        <taxon>Sar</taxon>
        <taxon>Alveolata</taxon>
        <taxon>Dinophyceae</taxon>
        <taxon>Suessiales</taxon>
        <taxon>Symbiodiniaceae</taxon>
        <taxon>Durusdinium</taxon>
    </lineage>
</organism>
<feature type="signal peptide" evidence="1">
    <location>
        <begin position="1"/>
        <end position="21"/>
    </location>
</feature>
<feature type="chain" id="PRO_5045029299" evidence="1">
    <location>
        <begin position="22"/>
        <end position="171"/>
    </location>
</feature>